<dbReference type="RefSeq" id="WP_157707006.1">
    <property type="nucleotide sequence ID" value="NZ_CP034348.1"/>
</dbReference>
<sequence>MTRILAIARAEALVLRRNRWLLTIILIMVAFSLALSFAGSAPTGTLGVDMLTVSITSMTTLAVYLIPLLALLISFDSIAGEADRGALGLLLSYPASRGQILLGKALAHLMALTVACLAGFGLSGLLAAALDGVSTESVMALARLLATSVILGAVFIALGYLISALAGSSAAAAGMAAALWLFFVVLYDLALLAGVVLDGDGMFTLHIFPWVMTANPADAFRLWNFAGSDGVAIAAGMAGVADSLPAWAAPASLLFWPVFGFFAARFAFRRLEP</sequence>
<organism evidence="2 3">
    <name type="scientific">Roseovarius faecimaris</name>
    <dbReference type="NCBI Taxonomy" id="2494550"/>
    <lineage>
        <taxon>Bacteria</taxon>
        <taxon>Pseudomonadati</taxon>
        <taxon>Pseudomonadota</taxon>
        <taxon>Alphaproteobacteria</taxon>
        <taxon>Rhodobacterales</taxon>
        <taxon>Roseobacteraceae</taxon>
        <taxon>Roseovarius</taxon>
    </lineage>
</organism>
<dbReference type="Proteomes" id="UP000428330">
    <property type="component" value="Chromosome"/>
</dbReference>
<dbReference type="PANTHER" id="PTHR43471:SF1">
    <property type="entry name" value="ABC TRANSPORTER PERMEASE PROTEIN NOSY-RELATED"/>
    <property type="match status" value="1"/>
</dbReference>
<dbReference type="EMBL" id="CP034348">
    <property type="protein sequence ID" value="QGX98375.1"/>
    <property type="molecule type" value="Genomic_DNA"/>
</dbReference>
<dbReference type="KEGG" id="rom:EI983_08815"/>
<reference evidence="3" key="1">
    <citation type="submission" date="2018-12" db="EMBL/GenBank/DDBJ databases">
        <title>Complete genome sequence of Roseovarius sp. MME-070.</title>
        <authorList>
            <person name="Nam Y.-D."/>
            <person name="Kang J."/>
            <person name="Chung W.-H."/>
            <person name="Park Y.S."/>
        </authorList>
    </citation>
    <scope>NUCLEOTIDE SEQUENCE [LARGE SCALE GENOMIC DNA]</scope>
    <source>
        <strain evidence="3">MME-070</strain>
    </source>
</reference>
<evidence type="ECO:0000313" key="2">
    <source>
        <dbReference type="EMBL" id="QGX98375.1"/>
    </source>
</evidence>
<keyword evidence="1" id="KW-0472">Membrane</keyword>
<dbReference type="AlphaFoldDB" id="A0A6I6INW7"/>
<evidence type="ECO:0000256" key="1">
    <source>
        <dbReference type="SAM" id="Phobius"/>
    </source>
</evidence>
<feature type="transmembrane region" description="Helical" evidence="1">
    <location>
        <begin position="142"/>
        <end position="165"/>
    </location>
</feature>
<dbReference type="GO" id="GO:0140359">
    <property type="term" value="F:ABC-type transporter activity"/>
    <property type="evidence" value="ECO:0007669"/>
    <property type="project" value="InterPro"/>
</dbReference>
<dbReference type="Pfam" id="PF12679">
    <property type="entry name" value="ABC2_membrane_2"/>
    <property type="match status" value="1"/>
</dbReference>
<gene>
    <name evidence="2" type="ORF">EI983_08815</name>
</gene>
<keyword evidence="1" id="KW-0812">Transmembrane</keyword>
<dbReference type="GO" id="GO:0005886">
    <property type="term" value="C:plasma membrane"/>
    <property type="evidence" value="ECO:0007669"/>
    <property type="project" value="UniProtKB-SubCell"/>
</dbReference>
<dbReference type="PANTHER" id="PTHR43471">
    <property type="entry name" value="ABC TRANSPORTER PERMEASE"/>
    <property type="match status" value="1"/>
</dbReference>
<feature type="transmembrane region" description="Helical" evidence="1">
    <location>
        <begin position="51"/>
        <end position="75"/>
    </location>
</feature>
<feature type="transmembrane region" description="Helical" evidence="1">
    <location>
        <begin position="177"/>
        <end position="197"/>
    </location>
</feature>
<keyword evidence="3" id="KW-1185">Reference proteome</keyword>
<proteinExistence type="predicted"/>
<evidence type="ECO:0000313" key="3">
    <source>
        <dbReference type="Proteomes" id="UP000428330"/>
    </source>
</evidence>
<protein>
    <submittedName>
        <fullName evidence="2">ABC transporter permease</fullName>
    </submittedName>
</protein>
<feature type="transmembrane region" description="Helical" evidence="1">
    <location>
        <begin position="247"/>
        <end position="268"/>
    </location>
</feature>
<name>A0A6I6INW7_9RHOB</name>
<accession>A0A6I6INW7</accession>
<feature type="transmembrane region" description="Helical" evidence="1">
    <location>
        <begin position="20"/>
        <end position="39"/>
    </location>
</feature>
<dbReference type="OrthoDB" id="9805862at2"/>
<keyword evidence="1" id="KW-1133">Transmembrane helix</keyword>
<feature type="transmembrane region" description="Helical" evidence="1">
    <location>
        <begin position="106"/>
        <end position="130"/>
    </location>
</feature>